<dbReference type="InterPro" id="IPR029056">
    <property type="entry name" value="Ribokinase-like"/>
</dbReference>
<dbReference type="InterPro" id="IPR011611">
    <property type="entry name" value="PfkB_dom"/>
</dbReference>
<dbReference type="PANTHER" id="PTHR46969">
    <property type="entry name" value="BIFUNCTIONAL PROTEIN HLDE"/>
    <property type="match status" value="1"/>
</dbReference>
<dbReference type="SUPFAM" id="SSF53613">
    <property type="entry name" value="Ribokinase-like"/>
    <property type="match status" value="1"/>
</dbReference>
<proteinExistence type="predicted"/>
<evidence type="ECO:0000256" key="2">
    <source>
        <dbReference type="ARBA" id="ARBA00022777"/>
    </source>
</evidence>
<dbReference type="AlphaFoldDB" id="A0A1G2P3R6"/>
<evidence type="ECO:0000256" key="1">
    <source>
        <dbReference type="ARBA" id="ARBA00022679"/>
    </source>
</evidence>
<reference evidence="4 5" key="1">
    <citation type="journal article" date="2016" name="Nat. Commun.">
        <title>Thousands of microbial genomes shed light on interconnected biogeochemical processes in an aquifer system.</title>
        <authorList>
            <person name="Anantharaman K."/>
            <person name="Brown C.T."/>
            <person name="Hug L.A."/>
            <person name="Sharon I."/>
            <person name="Castelle C.J."/>
            <person name="Probst A.J."/>
            <person name="Thomas B.C."/>
            <person name="Singh A."/>
            <person name="Wilkins M.J."/>
            <person name="Karaoz U."/>
            <person name="Brodie E.L."/>
            <person name="Williams K.H."/>
            <person name="Hubbard S.S."/>
            <person name="Banfield J.F."/>
        </authorList>
    </citation>
    <scope>NUCLEOTIDE SEQUENCE [LARGE SCALE GENOMIC DNA]</scope>
</reference>
<accession>A0A1G2P3R6</accession>
<dbReference type="PANTHER" id="PTHR46969:SF1">
    <property type="entry name" value="BIFUNCTIONAL PROTEIN HLDE"/>
    <property type="match status" value="1"/>
</dbReference>
<evidence type="ECO:0000313" key="5">
    <source>
        <dbReference type="Proteomes" id="UP000177269"/>
    </source>
</evidence>
<dbReference type="Gene3D" id="3.40.1190.20">
    <property type="match status" value="2"/>
</dbReference>
<keyword evidence="2" id="KW-0418">Kinase</keyword>
<evidence type="ECO:0000313" key="4">
    <source>
        <dbReference type="EMBL" id="OHA42923.1"/>
    </source>
</evidence>
<organism evidence="4 5">
    <name type="scientific">Candidatus Taylorbacteria bacterium RIFCSPLOWO2_12_FULL_43_20</name>
    <dbReference type="NCBI Taxonomy" id="1802332"/>
    <lineage>
        <taxon>Bacteria</taxon>
        <taxon>Candidatus Tayloriibacteriota</taxon>
    </lineage>
</organism>
<keyword evidence="1" id="KW-0808">Transferase</keyword>
<protein>
    <recommendedName>
        <fullName evidence="3">Carbohydrate kinase PfkB domain-containing protein</fullName>
    </recommendedName>
</protein>
<dbReference type="GO" id="GO:0033785">
    <property type="term" value="F:heptose 7-phosphate kinase activity"/>
    <property type="evidence" value="ECO:0007669"/>
    <property type="project" value="TreeGrafter"/>
</dbReference>
<name>A0A1G2P3R6_9BACT</name>
<dbReference type="Proteomes" id="UP000177269">
    <property type="component" value="Unassembled WGS sequence"/>
</dbReference>
<dbReference type="GO" id="GO:0005829">
    <property type="term" value="C:cytosol"/>
    <property type="evidence" value="ECO:0007669"/>
    <property type="project" value="TreeGrafter"/>
</dbReference>
<evidence type="ECO:0000259" key="3">
    <source>
        <dbReference type="Pfam" id="PF00294"/>
    </source>
</evidence>
<dbReference type="GO" id="GO:0033786">
    <property type="term" value="F:heptose-1-phosphate adenylyltransferase activity"/>
    <property type="evidence" value="ECO:0007669"/>
    <property type="project" value="TreeGrafter"/>
</dbReference>
<comment type="caution">
    <text evidence="4">The sequence shown here is derived from an EMBL/GenBank/DDBJ whole genome shotgun (WGS) entry which is preliminary data.</text>
</comment>
<dbReference type="Pfam" id="PF00294">
    <property type="entry name" value="PfkB"/>
    <property type="match status" value="1"/>
</dbReference>
<dbReference type="EMBL" id="MHSK01000003">
    <property type="protein sequence ID" value="OHA42923.1"/>
    <property type="molecule type" value="Genomic_DNA"/>
</dbReference>
<dbReference type="InterPro" id="IPR002173">
    <property type="entry name" value="Carboh/pur_kinase_PfkB_CS"/>
</dbReference>
<feature type="domain" description="Carbohydrate kinase PfkB" evidence="3">
    <location>
        <begin position="173"/>
        <end position="241"/>
    </location>
</feature>
<sequence>MKKILVIGDGCRDVFVYCHATRLAPDLPIPVLQIVRQTENVGMAKNVARNIKAIHKSCDIITNENWRNIVKTRYVEDKTNHAFMRVDSDSQASPIINVRNIPLKKYDIIAISDYDKGFLTENDIRYICERHSCVFVDTKKIIRNFLKDAKFLKINNHEYTRSSPIPKNLTKKIIRTNGENPTKFRNKLYPVDKVEVKDSSGAGDCFFAALTVNYAQTGDIEQAIRFANKCAAQAVQHRGVSVIILPESSN</sequence>
<dbReference type="PROSITE" id="PS00584">
    <property type="entry name" value="PFKB_KINASES_2"/>
    <property type="match status" value="1"/>
</dbReference>
<gene>
    <name evidence="4" type="ORF">A3G52_02295</name>
</gene>